<proteinExistence type="predicted"/>
<name>A0A9W7SPA0_9PEZI</name>
<dbReference type="OrthoDB" id="2017544at2759"/>
<accession>A0A9W7SPA0</accession>
<protein>
    <submittedName>
        <fullName evidence="2">YebC-like protein</fullName>
    </submittedName>
</protein>
<dbReference type="Proteomes" id="UP001138500">
    <property type="component" value="Unassembled WGS sequence"/>
</dbReference>
<feature type="domain" description="TACO1/YebC-like second and third" evidence="1">
    <location>
        <begin position="6"/>
        <end position="161"/>
    </location>
</feature>
<sequence length="181" mass="19479">DAARALTVEGILPGNVGVLVLCETEGKARSLMDVRAVLKDHGGMAAPSAYLFTKRGRVVLGRRDGVDVEGVLEPALEAGATDVRVDGEGRVVLACETRDVKAVGEGVGRALGVEVVREEVVWEANEETRVEVRDEKHAEELIKVLDELLEDASVRGVVMNVKRGEALDGKIWKEVQSRLAS</sequence>
<dbReference type="InterPro" id="IPR002876">
    <property type="entry name" value="Transcrip_reg_TACO1-like"/>
</dbReference>
<dbReference type="EMBL" id="RIBY02002029">
    <property type="protein sequence ID" value="KAH9826128.1"/>
    <property type="molecule type" value="Genomic_DNA"/>
</dbReference>
<dbReference type="AlphaFoldDB" id="A0A9W7SPA0"/>
<evidence type="ECO:0000259" key="1">
    <source>
        <dbReference type="Pfam" id="PF01709"/>
    </source>
</evidence>
<dbReference type="PANTHER" id="PTHR12532">
    <property type="entry name" value="TRANSLATIONAL ACTIVATOR OF CYTOCHROME C OXIDASE 1"/>
    <property type="match status" value="1"/>
</dbReference>
<gene>
    <name evidence="2" type="ORF">Tdes44962_MAKER10087</name>
</gene>
<feature type="non-terminal residue" evidence="2">
    <location>
        <position position="1"/>
    </location>
</feature>
<dbReference type="GO" id="GO:0005739">
    <property type="term" value="C:mitochondrion"/>
    <property type="evidence" value="ECO:0007669"/>
    <property type="project" value="TreeGrafter"/>
</dbReference>
<comment type="caution">
    <text evidence="2">The sequence shown here is derived from an EMBL/GenBank/DDBJ whole genome shotgun (WGS) entry which is preliminary data.</text>
</comment>
<dbReference type="InterPro" id="IPR048300">
    <property type="entry name" value="TACO1_YebC-like_2nd/3rd_dom"/>
</dbReference>
<reference evidence="2 3" key="2">
    <citation type="journal article" date="2021" name="Curr. Genet.">
        <title>Genetic response to nitrogen starvation in the aggressive Eucalyptus foliar pathogen Teratosphaeria destructans.</title>
        <authorList>
            <person name="Havenga M."/>
            <person name="Wingfield B.D."/>
            <person name="Wingfield M.J."/>
            <person name="Dreyer L.L."/>
            <person name="Roets F."/>
            <person name="Aylward J."/>
        </authorList>
    </citation>
    <scope>NUCLEOTIDE SEQUENCE [LARGE SCALE GENOMIC DNA]</scope>
    <source>
        <strain evidence="2">CMW44962</strain>
    </source>
</reference>
<keyword evidence="3" id="KW-1185">Reference proteome</keyword>
<dbReference type="Gene3D" id="3.30.70.980">
    <property type="match status" value="2"/>
</dbReference>
<dbReference type="Pfam" id="PF01709">
    <property type="entry name" value="Transcrip_reg"/>
    <property type="match status" value="1"/>
</dbReference>
<organism evidence="2 3">
    <name type="scientific">Teratosphaeria destructans</name>
    <dbReference type="NCBI Taxonomy" id="418781"/>
    <lineage>
        <taxon>Eukaryota</taxon>
        <taxon>Fungi</taxon>
        <taxon>Dikarya</taxon>
        <taxon>Ascomycota</taxon>
        <taxon>Pezizomycotina</taxon>
        <taxon>Dothideomycetes</taxon>
        <taxon>Dothideomycetidae</taxon>
        <taxon>Mycosphaerellales</taxon>
        <taxon>Teratosphaeriaceae</taxon>
        <taxon>Teratosphaeria</taxon>
    </lineage>
</organism>
<dbReference type="PANTHER" id="PTHR12532:SF0">
    <property type="entry name" value="TRANSLATIONAL ACTIVATOR OF CYTOCHROME C OXIDASE 1"/>
    <property type="match status" value="1"/>
</dbReference>
<dbReference type="SUPFAM" id="SSF75625">
    <property type="entry name" value="YebC-like"/>
    <property type="match status" value="1"/>
</dbReference>
<dbReference type="InterPro" id="IPR029072">
    <property type="entry name" value="YebC-like"/>
</dbReference>
<dbReference type="InterPro" id="IPR026564">
    <property type="entry name" value="Transcrip_reg_TACO1-like_dom3"/>
</dbReference>
<evidence type="ECO:0000313" key="2">
    <source>
        <dbReference type="EMBL" id="KAH9826128.1"/>
    </source>
</evidence>
<reference evidence="2 3" key="1">
    <citation type="journal article" date="2018" name="IMA Fungus">
        <title>IMA Genome-F 10: Nine draft genome sequences of Claviceps purpurea s.lat., including C. arundinis, C. humidiphila, and C. cf. spartinae, pseudomolecules for the pitch canker pathogen Fusarium circinatum, draft genome of Davidsoniella eucalypti, Grosmannia galeiformis, Quambalaria eucalypti, and Teratosphaeria destructans.</title>
        <authorList>
            <person name="Wingfield B.D."/>
            <person name="Liu M."/>
            <person name="Nguyen H.D."/>
            <person name="Lane F.A."/>
            <person name="Morgan S.W."/>
            <person name="De Vos L."/>
            <person name="Wilken P.M."/>
            <person name="Duong T.A."/>
            <person name="Aylward J."/>
            <person name="Coetzee M.P."/>
            <person name="Dadej K."/>
            <person name="De Beer Z.W."/>
            <person name="Findlay W."/>
            <person name="Havenga M."/>
            <person name="Kolarik M."/>
            <person name="Menzies J.G."/>
            <person name="Naidoo K."/>
            <person name="Pochopski O."/>
            <person name="Shoukouhi P."/>
            <person name="Santana Q.C."/>
            <person name="Seifert K.A."/>
            <person name="Soal N."/>
            <person name="Steenkamp E.T."/>
            <person name="Tatham C.T."/>
            <person name="van der Nest M.A."/>
            <person name="Wingfield M.J."/>
        </authorList>
    </citation>
    <scope>NUCLEOTIDE SEQUENCE [LARGE SCALE GENOMIC DNA]</scope>
    <source>
        <strain evidence="2">CMW44962</strain>
    </source>
</reference>
<evidence type="ECO:0000313" key="3">
    <source>
        <dbReference type="Proteomes" id="UP001138500"/>
    </source>
</evidence>